<evidence type="ECO:0000256" key="4">
    <source>
        <dbReference type="ARBA" id="ARBA00022801"/>
    </source>
</evidence>
<dbReference type="PROSITE" id="PS50209">
    <property type="entry name" value="CARD"/>
    <property type="match status" value="1"/>
</dbReference>
<dbReference type="CDD" id="cd01671">
    <property type="entry name" value="CARD"/>
    <property type="match status" value="1"/>
</dbReference>
<dbReference type="PROSITE" id="PS50208">
    <property type="entry name" value="CASPASE_P20"/>
    <property type="match status" value="1"/>
</dbReference>
<sequence>MERQDRDVLRVLRVYIIKNLTRLKEVLDYLESKRIISENQRDSILTGGTSSDCIRNLLDTLVRCGPEAFPRFKEALAETNQDTVLEALQSQPPISSPKIDVKLPEKPAISVKKYSRDLSPPTELLDSYTVKSLPRGYVLIINNENYAESTGYSKRLGSAQDVQKLCSLFQEFSYSVAVLQDPKGDEFMKAVRSFASKEELGKVDAAGLVILSHGLQHHVIASDGTLVNLDSVVSCFTTQNCPLLAGKPKLLIFQACRGEGRDYGASTTGSGRSSACGITAVDYSLGPASWVSLPYMCDAVIAFSTLPGFVSWRSEKEGSWYISKLVEVFYQLGRRVHVMDLLTQVNNKMVEESGSNKFQQMAQIVTTLRKLYFLSTVTE</sequence>
<dbReference type="InterPro" id="IPR011029">
    <property type="entry name" value="DEATH-like_dom_sf"/>
</dbReference>
<dbReference type="InterPro" id="IPR015917">
    <property type="entry name" value="Pept_C14A"/>
</dbReference>
<dbReference type="InterPro" id="IPR001309">
    <property type="entry name" value="Pept_C14_p20"/>
</dbReference>
<evidence type="ECO:0000313" key="13">
    <source>
        <dbReference type="Proteomes" id="UP001497525"/>
    </source>
</evidence>
<feature type="active site" evidence="7">
    <location>
        <position position="256"/>
    </location>
</feature>
<evidence type="ECO:0000313" key="12">
    <source>
        <dbReference type="EMBL" id="CAL5131071.1"/>
    </source>
</evidence>
<dbReference type="PIRSF" id="PIRSF038001">
    <property type="entry name" value="Caspase_ICE"/>
    <property type="match status" value="1"/>
</dbReference>
<accession>A0AAV2T4P5</accession>
<dbReference type="GO" id="GO:0004197">
    <property type="term" value="F:cysteine-type endopeptidase activity"/>
    <property type="evidence" value="ECO:0007669"/>
    <property type="project" value="InterPro"/>
</dbReference>
<keyword evidence="4" id="KW-0378">Hydrolase</keyword>
<evidence type="ECO:0008006" key="14">
    <source>
        <dbReference type="Google" id="ProtNLM"/>
    </source>
</evidence>
<proteinExistence type="inferred from homology"/>
<evidence type="ECO:0000259" key="10">
    <source>
        <dbReference type="PROSITE" id="PS50208"/>
    </source>
</evidence>
<evidence type="ECO:0000259" key="11">
    <source>
        <dbReference type="PROSITE" id="PS50209"/>
    </source>
</evidence>
<evidence type="ECO:0000256" key="8">
    <source>
        <dbReference type="RuleBase" id="RU003971"/>
    </source>
</evidence>
<evidence type="ECO:0000256" key="5">
    <source>
        <dbReference type="ARBA" id="ARBA00022807"/>
    </source>
</evidence>
<gene>
    <name evidence="12" type="ORF">CDAUBV1_LOCUS3256</name>
</gene>
<dbReference type="PRINTS" id="PR00376">
    <property type="entry name" value="IL1BCENZYME"/>
</dbReference>
<dbReference type="GO" id="GO:0042981">
    <property type="term" value="P:regulation of apoptotic process"/>
    <property type="evidence" value="ECO:0007669"/>
    <property type="project" value="InterPro"/>
</dbReference>
<feature type="active site" evidence="7">
    <location>
        <position position="213"/>
    </location>
</feature>
<feature type="domain" description="Caspase family p10" evidence="9">
    <location>
        <begin position="289"/>
        <end position="376"/>
    </location>
</feature>
<dbReference type="SMART" id="SM00115">
    <property type="entry name" value="CASc"/>
    <property type="match status" value="1"/>
</dbReference>
<organism evidence="12 13">
    <name type="scientific">Calicophoron daubneyi</name>
    <name type="common">Rumen fluke</name>
    <name type="synonym">Paramphistomum daubneyi</name>
    <dbReference type="NCBI Taxonomy" id="300641"/>
    <lineage>
        <taxon>Eukaryota</taxon>
        <taxon>Metazoa</taxon>
        <taxon>Spiralia</taxon>
        <taxon>Lophotrochozoa</taxon>
        <taxon>Platyhelminthes</taxon>
        <taxon>Trematoda</taxon>
        <taxon>Digenea</taxon>
        <taxon>Plagiorchiida</taxon>
        <taxon>Pronocephalata</taxon>
        <taxon>Paramphistomoidea</taxon>
        <taxon>Paramphistomidae</taxon>
        <taxon>Calicophoron</taxon>
    </lineage>
</organism>
<evidence type="ECO:0000256" key="7">
    <source>
        <dbReference type="PIRSR" id="PIRSR038001-1"/>
    </source>
</evidence>
<reference evidence="12" key="1">
    <citation type="submission" date="2024-06" db="EMBL/GenBank/DDBJ databases">
        <authorList>
            <person name="Liu X."/>
            <person name="Lenzi L."/>
            <person name="Haldenby T S."/>
            <person name="Uol C."/>
        </authorList>
    </citation>
    <scope>NUCLEOTIDE SEQUENCE</scope>
</reference>
<dbReference type="GO" id="GO:0006508">
    <property type="term" value="P:proteolysis"/>
    <property type="evidence" value="ECO:0007669"/>
    <property type="project" value="UniProtKB-KW"/>
</dbReference>
<dbReference type="InterPro" id="IPR002138">
    <property type="entry name" value="Pept_C14_p10"/>
</dbReference>
<dbReference type="SMART" id="SM00114">
    <property type="entry name" value="CARD"/>
    <property type="match status" value="1"/>
</dbReference>
<keyword evidence="2" id="KW-0645">Protease</keyword>
<keyword evidence="3" id="KW-0053">Apoptosis</keyword>
<dbReference type="InterPro" id="IPR001315">
    <property type="entry name" value="CARD"/>
</dbReference>
<comment type="caution">
    <text evidence="12">The sequence shown here is derived from an EMBL/GenBank/DDBJ whole genome shotgun (WGS) entry which is preliminary data.</text>
</comment>
<protein>
    <recommendedName>
        <fullName evidence="14">Caspase-2</fullName>
    </recommendedName>
</protein>
<feature type="domain" description="Caspase family p20" evidence="10">
    <location>
        <begin position="134"/>
        <end position="260"/>
    </location>
</feature>
<dbReference type="EMBL" id="CAXLJL010000079">
    <property type="protein sequence ID" value="CAL5131071.1"/>
    <property type="molecule type" value="Genomic_DNA"/>
</dbReference>
<evidence type="ECO:0000256" key="1">
    <source>
        <dbReference type="ARBA" id="ARBA00010134"/>
    </source>
</evidence>
<keyword evidence="6" id="KW-0865">Zymogen</keyword>
<dbReference type="PROSITE" id="PS01122">
    <property type="entry name" value="CASPASE_CYS"/>
    <property type="match status" value="1"/>
</dbReference>
<dbReference type="PANTHER" id="PTHR47901">
    <property type="entry name" value="CASPASE RECRUITMENT DOMAIN-CONTAINING PROTEIN 18"/>
    <property type="match status" value="1"/>
</dbReference>
<dbReference type="CDD" id="cd00032">
    <property type="entry name" value="CASc"/>
    <property type="match status" value="1"/>
</dbReference>
<evidence type="ECO:0000256" key="2">
    <source>
        <dbReference type="ARBA" id="ARBA00022670"/>
    </source>
</evidence>
<dbReference type="Pfam" id="PF00656">
    <property type="entry name" value="Peptidase_C14"/>
    <property type="match status" value="1"/>
</dbReference>
<name>A0AAV2T4P5_CALDB</name>
<evidence type="ECO:0000256" key="3">
    <source>
        <dbReference type="ARBA" id="ARBA00022703"/>
    </source>
</evidence>
<dbReference type="GO" id="GO:0006915">
    <property type="term" value="P:apoptotic process"/>
    <property type="evidence" value="ECO:0007669"/>
    <property type="project" value="UniProtKB-KW"/>
</dbReference>
<dbReference type="InterPro" id="IPR002398">
    <property type="entry name" value="Pept_C14"/>
</dbReference>
<feature type="domain" description="CARD" evidence="11">
    <location>
        <begin position="1"/>
        <end position="91"/>
    </location>
</feature>
<dbReference type="AlphaFoldDB" id="A0AAV2T4P5"/>
<dbReference type="PANTHER" id="PTHR47901:SF8">
    <property type="entry name" value="CASPASE-3"/>
    <property type="match status" value="1"/>
</dbReference>
<dbReference type="Gene3D" id="1.10.533.10">
    <property type="entry name" value="Death Domain, Fas"/>
    <property type="match status" value="1"/>
</dbReference>
<evidence type="ECO:0000256" key="6">
    <source>
        <dbReference type="ARBA" id="ARBA00023145"/>
    </source>
</evidence>
<dbReference type="InterPro" id="IPR033139">
    <property type="entry name" value="Caspase_cys_AS"/>
</dbReference>
<dbReference type="InterPro" id="IPR029030">
    <property type="entry name" value="Caspase-like_dom_sf"/>
</dbReference>
<evidence type="ECO:0000259" key="9">
    <source>
        <dbReference type="PROSITE" id="PS50207"/>
    </source>
</evidence>
<dbReference type="SUPFAM" id="SSF47986">
    <property type="entry name" value="DEATH domain"/>
    <property type="match status" value="1"/>
</dbReference>
<dbReference type="InterPro" id="IPR011600">
    <property type="entry name" value="Pept_C14_caspase"/>
</dbReference>
<dbReference type="SUPFAM" id="SSF52129">
    <property type="entry name" value="Caspase-like"/>
    <property type="match status" value="1"/>
</dbReference>
<comment type="similarity">
    <text evidence="1 8">Belongs to the peptidase C14A family.</text>
</comment>
<dbReference type="Pfam" id="PF00619">
    <property type="entry name" value="CARD"/>
    <property type="match status" value="1"/>
</dbReference>
<dbReference type="Gene3D" id="3.40.50.1460">
    <property type="match status" value="1"/>
</dbReference>
<keyword evidence="5" id="KW-0788">Thiol protease</keyword>
<dbReference type="Proteomes" id="UP001497525">
    <property type="component" value="Unassembled WGS sequence"/>
</dbReference>
<dbReference type="PROSITE" id="PS50207">
    <property type="entry name" value="CASPASE_P10"/>
    <property type="match status" value="1"/>
</dbReference>